<feature type="domain" description="Zn(2)-C6 fungal-type" evidence="7">
    <location>
        <begin position="81"/>
        <end position="111"/>
    </location>
</feature>
<dbReference type="PROSITE" id="PS00463">
    <property type="entry name" value="ZN2_CY6_FUNGAL_1"/>
    <property type="match status" value="1"/>
</dbReference>
<dbReference type="PROSITE" id="PS50048">
    <property type="entry name" value="ZN2_CY6_FUNGAL_2"/>
    <property type="match status" value="2"/>
</dbReference>
<keyword evidence="2" id="KW-0479">Metal-binding</keyword>
<keyword evidence="3" id="KW-0805">Transcription regulation</keyword>
<name>A0A9P9EWF3_9HYPO</name>
<dbReference type="PANTHER" id="PTHR47338:SF7">
    <property type="entry name" value="ZN(II)2CYS6 TRANSCRIPTION FACTOR (EUROFUNG)"/>
    <property type="match status" value="1"/>
</dbReference>
<reference evidence="8" key="1">
    <citation type="journal article" date="2021" name="Nat. Commun.">
        <title>Genetic determinants of endophytism in the Arabidopsis root mycobiome.</title>
        <authorList>
            <person name="Mesny F."/>
            <person name="Miyauchi S."/>
            <person name="Thiergart T."/>
            <person name="Pickel B."/>
            <person name="Atanasova L."/>
            <person name="Karlsson M."/>
            <person name="Huettel B."/>
            <person name="Barry K.W."/>
            <person name="Haridas S."/>
            <person name="Chen C."/>
            <person name="Bauer D."/>
            <person name="Andreopoulos W."/>
            <person name="Pangilinan J."/>
            <person name="LaButti K."/>
            <person name="Riley R."/>
            <person name="Lipzen A."/>
            <person name="Clum A."/>
            <person name="Drula E."/>
            <person name="Henrissat B."/>
            <person name="Kohler A."/>
            <person name="Grigoriev I.V."/>
            <person name="Martin F.M."/>
            <person name="Hacquard S."/>
        </authorList>
    </citation>
    <scope>NUCLEOTIDE SEQUENCE</scope>
    <source>
        <strain evidence="8">MPI-CAGE-AT-0021</strain>
    </source>
</reference>
<keyword evidence="4" id="KW-0804">Transcription</keyword>
<evidence type="ECO:0000256" key="5">
    <source>
        <dbReference type="ARBA" id="ARBA00023242"/>
    </source>
</evidence>
<evidence type="ECO:0000256" key="2">
    <source>
        <dbReference type="ARBA" id="ARBA00022723"/>
    </source>
</evidence>
<dbReference type="InterPro" id="IPR050815">
    <property type="entry name" value="TF_fung"/>
</dbReference>
<dbReference type="GO" id="GO:0003677">
    <property type="term" value="F:DNA binding"/>
    <property type="evidence" value="ECO:0007669"/>
    <property type="project" value="InterPro"/>
</dbReference>
<protein>
    <recommendedName>
        <fullName evidence="7">Zn(2)-C6 fungal-type domain-containing protein</fullName>
    </recommendedName>
</protein>
<dbReference type="PANTHER" id="PTHR47338">
    <property type="entry name" value="ZN(II)2CYS6 TRANSCRIPTION FACTOR (EUROFUNG)-RELATED"/>
    <property type="match status" value="1"/>
</dbReference>
<dbReference type="SUPFAM" id="SSF57701">
    <property type="entry name" value="Zn2/Cys6 DNA-binding domain"/>
    <property type="match status" value="2"/>
</dbReference>
<accession>A0A9P9EWF3</accession>
<comment type="caution">
    <text evidence="8">The sequence shown here is derived from an EMBL/GenBank/DDBJ whole genome shotgun (WGS) entry which is preliminary data.</text>
</comment>
<dbReference type="Proteomes" id="UP000717696">
    <property type="component" value="Unassembled WGS sequence"/>
</dbReference>
<keyword evidence="9" id="KW-1185">Reference proteome</keyword>
<evidence type="ECO:0000259" key="7">
    <source>
        <dbReference type="PROSITE" id="PS50048"/>
    </source>
</evidence>
<dbReference type="CDD" id="cd12148">
    <property type="entry name" value="fungal_TF_MHR"/>
    <property type="match status" value="1"/>
</dbReference>
<dbReference type="Pfam" id="PF04082">
    <property type="entry name" value="Fungal_trans"/>
    <property type="match status" value="1"/>
</dbReference>
<evidence type="ECO:0000256" key="1">
    <source>
        <dbReference type="ARBA" id="ARBA00004123"/>
    </source>
</evidence>
<evidence type="ECO:0000256" key="4">
    <source>
        <dbReference type="ARBA" id="ARBA00023163"/>
    </source>
</evidence>
<evidence type="ECO:0000313" key="9">
    <source>
        <dbReference type="Proteomes" id="UP000717696"/>
    </source>
</evidence>
<feature type="domain" description="Zn(2)-C6 fungal-type" evidence="7">
    <location>
        <begin position="26"/>
        <end position="56"/>
    </location>
</feature>
<dbReference type="InterPro" id="IPR001138">
    <property type="entry name" value="Zn2Cys6_DnaBD"/>
</dbReference>
<evidence type="ECO:0000256" key="6">
    <source>
        <dbReference type="SAM" id="MobiDB-lite"/>
    </source>
</evidence>
<dbReference type="InterPro" id="IPR036864">
    <property type="entry name" value="Zn2-C6_fun-type_DNA-bd_sf"/>
</dbReference>
<dbReference type="Gene3D" id="4.10.240.10">
    <property type="entry name" value="Zn(2)-C6 fungal-type DNA-binding domain"/>
    <property type="match status" value="2"/>
</dbReference>
<evidence type="ECO:0000256" key="3">
    <source>
        <dbReference type="ARBA" id="ARBA00023015"/>
    </source>
</evidence>
<dbReference type="GO" id="GO:0005634">
    <property type="term" value="C:nucleus"/>
    <property type="evidence" value="ECO:0007669"/>
    <property type="project" value="UniProtKB-SubCell"/>
</dbReference>
<feature type="region of interest" description="Disordered" evidence="6">
    <location>
        <begin position="642"/>
        <end position="678"/>
    </location>
</feature>
<dbReference type="Pfam" id="PF00172">
    <property type="entry name" value="Zn_clus"/>
    <property type="match status" value="2"/>
</dbReference>
<feature type="compositionally biased region" description="Basic and acidic residues" evidence="6">
    <location>
        <begin position="1"/>
        <end position="11"/>
    </location>
</feature>
<dbReference type="GO" id="GO:0008270">
    <property type="term" value="F:zinc ion binding"/>
    <property type="evidence" value="ECO:0007669"/>
    <property type="project" value="InterPro"/>
</dbReference>
<dbReference type="SMART" id="SM00066">
    <property type="entry name" value="GAL4"/>
    <property type="match status" value="2"/>
</dbReference>
<comment type="subcellular location">
    <subcellularLocation>
        <location evidence="1">Nucleus</location>
    </subcellularLocation>
</comment>
<dbReference type="EMBL" id="JAGMUU010000008">
    <property type="protein sequence ID" value="KAH7146605.1"/>
    <property type="molecule type" value="Genomic_DNA"/>
</dbReference>
<dbReference type="GO" id="GO:0000981">
    <property type="term" value="F:DNA-binding transcription factor activity, RNA polymerase II-specific"/>
    <property type="evidence" value="ECO:0007669"/>
    <property type="project" value="InterPro"/>
</dbReference>
<dbReference type="AlphaFoldDB" id="A0A9P9EWF3"/>
<feature type="region of interest" description="Disordered" evidence="6">
    <location>
        <begin position="1"/>
        <end position="20"/>
    </location>
</feature>
<gene>
    <name evidence="8" type="ORF">B0J13DRAFT_473461</name>
</gene>
<evidence type="ECO:0000313" key="8">
    <source>
        <dbReference type="EMBL" id="KAH7146605.1"/>
    </source>
</evidence>
<dbReference type="InterPro" id="IPR007219">
    <property type="entry name" value="XnlR_reg_dom"/>
</dbReference>
<proteinExistence type="predicted"/>
<dbReference type="GO" id="GO:0006351">
    <property type="term" value="P:DNA-templated transcription"/>
    <property type="evidence" value="ECO:0007669"/>
    <property type="project" value="InterPro"/>
</dbReference>
<dbReference type="OrthoDB" id="2017365at2759"/>
<sequence>MSQSHPNDRGHSRPRRPAPEGRTLQVCFQCQDRKVKCDGNPDGCGTCKRLNFDCSISRDPSRTGEAIWKAGQLARRRIRRACIACRKRKARCSGTNPSCTQCSQREIACQYAGPEQAEVVKSMSSQRLQTSHNISTAPVDGQELSPLHTLQRSHSDGPSMSGTLASLNSTPGLGIGREVAKAHIDAFFDYVYPIPCYGFLHRATLLQSWSTGSLDPCLLNAICAVAARHVSPSDASRQTQAQAWLQNAESQLLARLGAPRLSDVETWVLIVFEQMLLGRFANMLTSMSLVARLAYLLRLHLEDGSLPFILQERRRRLMWSIYVAESLYSDGVEEFTCCNLNFIFLQLPCNERSFSMDILVKTERLPQSHELQEPSNVGLMGHCVRVLAIRAEAQRLAITITNDRKPLLDCLDAVEEIQRQLEVFHQNLPTECQFSQRNFILRAYTPSRTTWLMMHVWWHQTHCDLYRFTIPGFREGLSASQLAKLPQDYSSACWEKCLTHALSVSCILETGDKAGVDIITDPSLAICAFHSARIISRLGQYPLGSMSQEELVRRMSACSNALKKQAQVYPRSEVLMRGILDLVHDARKTPGPSIWEAEGLQRDAQPSPTLSIGARSKLREVYSTYSFTEEFCKFEFQSCETEDDTGQGGGSDAEVLPGNSSQPPPTVSSPISLHKPNEASTFISPNMATYRNPNMTSTQPQEIPLPDACELFNGTTYQYAGDSMAFGLFNQACQPDLFMDSFWPVTDVHDWMTSAAQAP</sequence>
<dbReference type="CDD" id="cd00067">
    <property type="entry name" value="GAL4"/>
    <property type="match status" value="1"/>
</dbReference>
<organism evidence="8 9">
    <name type="scientific">Dactylonectria estremocensis</name>
    <dbReference type="NCBI Taxonomy" id="1079267"/>
    <lineage>
        <taxon>Eukaryota</taxon>
        <taxon>Fungi</taxon>
        <taxon>Dikarya</taxon>
        <taxon>Ascomycota</taxon>
        <taxon>Pezizomycotina</taxon>
        <taxon>Sordariomycetes</taxon>
        <taxon>Hypocreomycetidae</taxon>
        <taxon>Hypocreales</taxon>
        <taxon>Nectriaceae</taxon>
        <taxon>Dactylonectria</taxon>
    </lineage>
</organism>
<keyword evidence="5" id="KW-0539">Nucleus</keyword>